<keyword evidence="1" id="KW-1015">Disulfide bond</keyword>
<dbReference type="InterPro" id="IPR001254">
    <property type="entry name" value="Trypsin_dom"/>
</dbReference>
<evidence type="ECO:0000313" key="5">
    <source>
        <dbReference type="WBParaSite" id="jg5159"/>
    </source>
</evidence>
<dbReference type="InterPro" id="IPR009003">
    <property type="entry name" value="Peptidase_S1_PA"/>
</dbReference>
<dbReference type="AlphaFoldDB" id="A0A915EGQ3"/>
<name>A0A915EGQ3_9BILA</name>
<dbReference type="PROSITE" id="PS00134">
    <property type="entry name" value="TRYPSIN_HIS"/>
    <property type="match status" value="1"/>
</dbReference>
<dbReference type="Gene3D" id="2.40.10.10">
    <property type="entry name" value="Trypsin-like serine proteases"/>
    <property type="match status" value="1"/>
</dbReference>
<dbReference type="SUPFAM" id="SSF50494">
    <property type="entry name" value="Trypsin-like serine proteases"/>
    <property type="match status" value="1"/>
</dbReference>
<dbReference type="InterPro" id="IPR043504">
    <property type="entry name" value="Peptidase_S1_PA_chymotrypsin"/>
</dbReference>
<dbReference type="GO" id="GO:0006508">
    <property type="term" value="P:proteolysis"/>
    <property type="evidence" value="ECO:0007669"/>
    <property type="project" value="InterPro"/>
</dbReference>
<dbReference type="PANTHER" id="PTHR24256">
    <property type="entry name" value="TRYPTASE-RELATED"/>
    <property type="match status" value="1"/>
</dbReference>
<dbReference type="InterPro" id="IPR051487">
    <property type="entry name" value="Ser/Thr_Proteases_Immune/Dev"/>
</dbReference>
<sequence>MPRNNWQLMQDMPAEIVESERAIVHGIEVPEGKYPWDAYLCDGCTASVISNKYILTAAHCACEGETEIPMKSVKVTVGTTDFLDPEATVIESAKIFVHPDHSWIAAAGGGAGG</sequence>
<comment type="similarity">
    <text evidence="2">Belongs to the peptidase S1 family. CLIP subfamily.</text>
</comment>
<feature type="domain" description="Peptidase S1" evidence="3">
    <location>
        <begin position="23"/>
        <end position="100"/>
    </location>
</feature>
<organism evidence="4 5">
    <name type="scientific">Ditylenchus dipsaci</name>
    <dbReference type="NCBI Taxonomy" id="166011"/>
    <lineage>
        <taxon>Eukaryota</taxon>
        <taxon>Metazoa</taxon>
        <taxon>Ecdysozoa</taxon>
        <taxon>Nematoda</taxon>
        <taxon>Chromadorea</taxon>
        <taxon>Rhabditida</taxon>
        <taxon>Tylenchina</taxon>
        <taxon>Tylenchomorpha</taxon>
        <taxon>Sphaerularioidea</taxon>
        <taxon>Anguinidae</taxon>
        <taxon>Anguininae</taxon>
        <taxon>Ditylenchus</taxon>
    </lineage>
</organism>
<evidence type="ECO:0000256" key="1">
    <source>
        <dbReference type="ARBA" id="ARBA00023157"/>
    </source>
</evidence>
<proteinExistence type="inferred from homology"/>
<dbReference type="GO" id="GO:0004252">
    <property type="term" value="F:serine-type endopeptidase activity"/>
    <property type="evidence" value="ECO:0007669"/>
    <property type="project" value="InterPro"/>
</dbReference>
<evidence type="ECO:0000313" key="4">
    <source>
        <dbReference type="Proteomes" id="UP000887574"/>
    </source>
</evidence>
<protein>
    <submittedName>
        <fullName evidence="5">Peptidase S1 domain-containing protein</fullName>
    </submittedName>
</protein>
<reference evidence="5" key="1">
    <citation type="submission" date="2022-11" db="UniProtKB">
        <authorList>
            <consortium name="WormBaseParasite"/>
        </authorList>
    </citation>
    <scope>IDENTIFICATION</scope>
</reference>
<dbReference type="Proteomes" id="UP000887574">
    <property type="component" value="Unplaced"/>
</dbReference>
<keyword evidence="4" id="KW-1185">Reference proteome</keyword>
<accession>A0A915EGQ3</accession>
<dbReference type="InterPro" id="IPR018114">
    <property type="entry name" value="TRYPSIN_HIS"/>
</dbReference>
<evidence type="ECO:0000256" key="2">
    <source>
        <dbReference type="ARBA" id="ARBA00024195"/>
    </source>
</evidence>
<evidence type="ECO:0000259" key="3">
    <source>
        <dbReference type="Pfam" id="PF00089"/>
    </source>
</evidence>
<dbReference type="WBParaSite" id="jg5159">
    <property type="protein sequence ID" value="jg5159"/>
    <property type="gene ID" value="jg5159"/>
</dbReference>
<dbReference type="Pfam" id="PF00089">
    <property type="entry name" value="Trypsin"/>
    <property type="match status" value="1"/>
</dbReference>